<dbReference type="Proteomes" id="UP000664779">
    <property type="component" value="Unassembled WGS sequence"/>
</dbReference>
<keyword evidence="3" id="KW-0804">Transcription</keyword>
<reference evidence="5" key="1">
    <citation type="submission" date="2021-03" db="EMBL/GenBank/DDBJ databases">
        <title>Roseibium sp. CAU 1637 isolated from Incheon.</title>
        <authorList>
            <person name="Kim W."/>
        </authorList>
    </citation>
    <scope>NUCLEOTIDE SEQUENCE</scope>
    <source>
        <strain evidence="5">CAU 1637</strain>
    </source>
</reference>
<proteinExistence type="predicted"/>
<dbReference type="InterPro" id="IPR009057">
    <property type="entry name" value="Homeodomain-like_sf"/>
</dbReference>
<comment type="caution">
    <text evidence="5">The sequence shown here is derived from an EMBL/GenBank/DDBJ whole genome shotgun (WGS) entry which is preliminary data.</text>
</comment>
<dbReference type="SUPFAM" id="SSF46689">
    <property type="entry name" value="Homeodomain-like"/>
    <property type="match status" value="1"/>
</dbReference>
<dbReference type="RefSeq" id="WP_206940617.1">
    <property type="nucleotide sequence ID" value="NZ_JAFLNF010000004.1"/>
</dbReference>
<keyword evidence="2" id="KW-0238">DNA-binding</keyword>
<dbReference type="Gene3D" id="1.10.10.60">
    <property type="entry name" value="Homeodomain-like"/>
    <property type="match status" value="1"/>
</dbReference>
<evidence type="ECO:0000256" key="2">
    <source>
        <dbReference type="ARBA" id="ARBA00023125"/>
    </source>
</evidence>
<dbReference type="PANTHER" id="PTHR47894">
    <property type="entry name" value="HTH-TYPE TRANSCRIPTIONAL REGULATOR GADX"/>
    <property type="match status" value="1"/>
</dbReference>
<dbReference type="PROSITE" id="PS01124">
    <property type="entry name" value="HTH_ARAC_FAMILY_2"/>
    <property type="match status" value="1"/>
</dbReference>
<gene>
    <name evidence="5" type="ORF">J0X15_10990</name>
</gene>
<evidence type="ECO:0000256" key="3">
    <source>
        <dbReference type="ARBA" id="ARBA00023163"/>
    </source>
</evidence>
<dbReference type="GO" id="GO:0003700">
    <property type="term" value="F:DNA-binding transcription factor activity"/>
    <property type="evidence" value="ECO:0007669"/>
    <property type="project" value="InterPro"/>
</dbReference>
<protein>
    <submittedName>
        <fullName evidence="5">AraC family transcriptional regulator ligand-binding domain-containing protein</fullName>
    </submittedName>
</protein>
<sequence>MVDKTDAGGLILSSVILRLRGQLAEAGLDWRAIERAFKLDPDQAHQGEQFVPLANFAGYLYETANVLNDEAYGLKLGHGAPIGIASVYDYVSLAAPSFNEAFDNWLRYQSIISSSIIVTRSQENGRAYLNWEFPETVGPQAQICGMTLGFASSRIRRMAGDRKVELFVDMPCKQPDDMTDHTSILGPNVRFSRPHLRLGVPVEILEWKPVDSESNLLTIIEKSALHILQAQHSRGDVIFRISSEISECLKQGEASLMTVAGRLGMSRRGLQRQLEHSNTTFRALLDDVRHSLALRYLKESDLSLSEIAYRLGYSELSAFSRAAKGWFGVPPLQMRHRAFKGKKRKSAVSPPPEDLAVGAVVVDPAPEKGPDVSGPLGKVH</sequence>
<evidence type="ECO:0000313" key="5">
    <source>
        <dbReference type="EMBL" id="MBO0345745.1"/>
    </source>
</evidence>
<dbReference type="PANTHER" id="PTHR47894:SF4">
    <property type="entry name" value="HTH-TYPE TRANSCRIPTIONAL REGULATOR GADX"/>
    <property type="match status" value="1"/>
</dbReference>
<dbReference type="Pfam" id="PF12833">
    <property type="entry name" value="HTH_18"/>
    <property type="match status" value="1"/>
</dbReference>
<dbReference type="SMART" id="SM00342">
    <property type="entry name" value="HTH_ARAC"/>
    <property type="match status" value="1"/>
</dbReference>
<dbReference type="InterPro" id="IPR032687">
    <property type="entry name" value="AraC-type_N"/>
</dbReference>
<evidence type="ECO:0000313" key="6">
    <source>
        <dbReference type="Proteomes" id="UP000664779"/>
    </source>
</evidence>
<evidence type="ECO:0000256" key="1">
    <source>
        <dbReference type="ARBA" id="ARBA00023015"/>
    </source>
</evidence>
<dbReference type="GO" id="GO:0005829">
    <property type="term" value="C:cytosol"/>
    <property type="evidence" value="ECO:0007669"/>
    <property type="project" value="TreeGrafter"/>
</dbReference>
<dbReference type="EMBL" id="JAFLNF010000004">
    <property type="protein sequence ID" value="MBO0345745.1"/>
    <property type="molecule type" value="Genomic_DNA"/>
</dbReference>
<accession>A0A939EN16</accession>
<dbReference type="Pfam" id="PF12625">
    <property type="entry name" value="Arabinose_bd"/>
    <property type="match status" value="1"/>
</dbReference>
<dbReference type="GO" id="GO:0000976">
    <property type="term" value="F:transcription cis-regulatory region binding"/>
    <property type="evidence" value="ECO:0007669"/>
    <property type="project" value="TreeGrafter"/>
</dbReference>
<evidence type="ECO:0000259" key="4">
    <source>
        <dbReference type="PROSITE" id="PS01124"/>
    </source>
</evidence>
<keyword evidence="6" id="KW-1185">Reference proteome</keyword>
<dbReference type="AlphaFoldDB" id="A0A939EN16"/>
<keyword evidence="1" id="KW-0805">Transcription regulation</keyword>
<name>A0A939EN16_9HYPH</name>
<organism evidence="5 6">
    <name type="scientific">Roseibium limicola</name>
    <dbReference type="NCBI Taxonomy" id="2816037"/>
    <lineage>
        <taxon>Bacteria</taxon>
        <taxon>Pseudomonadati</taxon>
        <taxon>Pseudomonadota</taxon>
        <taxon>Alphaproteobacteria</taxon>
        <taxon>Hyphomicrobiales</taxon>
        <taxon>Stappiaceae</taxon>
        <taxon>Roseibium</taxon>
    </lineage>
</organism>
<dbReference type="InterPro" id="IPR018060">
    <property type="entry name" value="HTH_AraC"/>
</dbReference>
<feature type="domain" description="HTH araC/xylS-type" evidence="4">
    <location>
        <begin position="239"/>
        <end position="337"/>
    </location>
</feature>